<feature type="DNA-binding region" description="Integrase-type" evidence="9">
    <location>
        <begin position="202"/>
        <end position="261"/>
    </location>
</feature>
<proteinExistence type="predicted"/>
<feature type="transmembrane region" description="Helical" evidence="11">
    <location>
        <begin position="185"/>
        <end position="206"/>
    </location>
</feature>
<dbReference type="GO" id="GO:0016787">
    <property type="term" value="F:hydrolase activity"/>
    <property type="evidence" value="ECO:0007669"/>
    <property type="project" value="UniProtKB-KW"/>
</dbReference>
<feature type="chain" id="PRO_5028070891" evidence="12">
    <location>
        <begin position="20"/>
        <end position="361"/>
    </location>
</feature>
<dbReference type="Proteomes" id="UP000515145">
    <property type="component" value="Chromosome 13"/>
</dbReference>
<feature type="compositionally biased region" description="Low complexity" evidence="10">
    <location>
        <begin position="76"/>
        <end position="90"/>
    </location>
</feature>
<keyword evidence="11" id="KW-0812">Transmembrane</keyword>
<dbReference type="GO" id="GO:0015074">
    <property type="term" value="P:DNA integration"/>
    <property type="evidence" value="ECO:0007669"/>
    <property type="project" value="UniProtKB-KW"/>
</dbReference>
<evidence type="ECO:0000256" key="10">
    <source>
        <dbReference type="SAM" id="MobiDB-lite"/>
    </source>
</evidence>
<keyword evidence="8" id="KW-0238">DNA-binding</keyword>
<dbReference type="GO" id="GO:0016779">
    <property type="term" value="F:nucleotidyltransferase activity"/>
    <property type="evidence" value="ECO:0007669"/>
    <property type="project" value="UniProtKB-KW"/>
</dbReference>
<dbReference type="PROSITE" id="PS51027">
    <property type="entry name" value="INTEGRASE_DBD"/>
    <property type="match status" value="1"/>
</dbReference>
<evidence type="ECO:0000256" key="12">
    <source>
        <dbReference type="SAM" id="SignalP"/>
    </source>
</evidence>
<keyword evidence="7" id="KW-0229">DNA integration</keyword>
<evidence type="ECO:0000256" key="1">
    <source>
        <dbReference type="ARBA" id="ARBA00022679"/>
    </source>
</evidence>
<evidence type="ECO:0000256" key="11">
    <source>
        <dbReference type="SAM" id="Phobius"/>
    </source>
</evidence>
<keyword evidence="11" id="KW-1133">Transmembrane helix</keyword>
<evidence type="ECO:0000256" key="6">
    <source>
        <dbReference type="ARBA" id="ARBA00022801"/>
    </source>
</evidence>
<evidence type="ECO:0000313" key="14">
    <source>
        <dbReference type="Proteomes" id="UP000515145"/>
    </source>
</evidence>
<evidence type="ECO:0000259" key="13">
    <source>
        <dbReference type="PROSITE" id="PS51027"/>
    </source>
</evidence>
<evidence type="ECO:0000256" key="2">
    <source>
        <dbReference type="ARBA" id="ARBA00022695"/>
    </source>
</evidence>
<feature type="compositionally biased region" description="Low complexity" evidence="10">
    <location>
        <begin position="154"/>
        <end position="167"/>
    </location>
</feature>
<feature type="region of interest" description="Disordered" evidence="10">
    <location>
        <begin position="220"/>
        <end position="239"/>
    </location>
</feature>
<accession>A0A6P7JHV6</accession>
<feature type="compositionally biased region" description="Polar residues" evidence="10">
    <location>
        <begin position="47"/>
        <end position="73"/>
    </location>
</feature>
<feature type="region of interest" description="Disordered" evidence="10">
    <location>
        <begin position="47"/>
        <end position="118"/>
    </location>
</feature>
<evidence type="ECO:0000256" key="9">
    <source>
        <dbReference type="PROSITE-ProRule" id="PRU00506"/>
    </source>
</evidence>
<keyword evidence="5" id="KW-0255">Endonuclease</keyword>
<keyword evidence="14" id="KW-1185">Reference proteome</keyword>
<evidence type="ECO:0000256" key="3">
    <source>
        <dbReference type="ARBA" id="ARBA00022722"/>
    </source>
</evidence>
<organism evidence="14 15">
    <name type="scientific">Parambassis ranga</name>
    <name type="common">Indian glassy fish</name>
    <dbReference type="NCBI Taxonomy" id="210632"/>
    <lineage>
        <taxon>Eukaryota</taxon>
        <taxon>Metazoa</taxon>
        <taxon>Chordata</taxon>
        <taxon>Craniata</taxon>
        <taxon>Vertebrata</taxon>
        <taxon>Euteleostomi</taxon>
        <taxon>Actinopterygii</taxon>
        <taxon>Neopterygii</taxon>
        <taxon>Teleostei</taxon>
        <taxon>Neoteleostei</taxon>
        <taxon>Acanthomorphata</taxon>
        <taxon>Ovalentaria</taxon>
        <taxon>Ambassidae</taxon>
        <taxon>Parambassis</taxon>
    </lineage>
</organism>
<evidence type="ECO:0000256" key="8">
    <source>
        <dbReference type="ARBA" id="ARBA00023125"/>
    </source>
</evidence>
<feature type="compositionally biased region" description="Polar residues" evidence="10">
    <location>
        <begin position="96"/>
        <end position="118"/>
    </location>
</feature>
<feature type="region of interest" description="Disordered" evidence="10">
    <location>
        <begin position="152"/>
        <end position="178"/>
    </location>
</feature>
<keyword evidence="2" id="KW-0548">Nucleotidyltransferase</keyword>
<dbReference type="GO" id="GO:0046872">
    <property type="term" value="F:metal ion binding"/>
    <property type="evidence" value="ECO:0007669"/>
    <property type="project" value="UniProtKB-KW"/>
</dbReference>
<evidence type="ECO:0000256" key="4">
    <source>
        <dbReference type="ARBA" id="ARBA00022723"/>
    </source>
</evidence>
<dbReference type="RefSeq" id="XP_028276420.1">
    <property type="nucleotide sequence ID" value="XM_028420619.1"/>
</dbReference>
<keyword evidence="11" id="KW-0472">Membrane</keyword>
<keyword evidence="3" id="KW-0540">Nuclease</keyword>
<reference evidence="15" key="1">
    <citation type="submission" date="2025-08" db="UniProtKB">
        <authorList>
            <consortium name="RefSeq"/>
        </authorList>
    </citation>
    <scope>IDENTIFICATION</scope>
</reference>
<keyword evidence="12" id="KW-0732">Signal</keyword>
<name>A0A6P7JHV6_9TELE</name>
<dbReference type="GO" id="GO:0003677">
    <property type="term" value="F:DNA binding"/>
    <property type="evidence" value="ECO:0007669"/>
    <property type="project" value="UniProtKB-KW"/>
</dbReference>
<dbReference type="InterPro" id="IPR001037">
    <property type="entry name" value="Integrase_C_retrovir"/>
</dbReference>
<evidence type="ECO:0000256" key="5">
    <source>
        <dbReference type="ARBA" id="ARBA00022759"/>
    </source>
</evidence>
<feature type="compositionally biased region" description="Polar residues" evidence="10">
    <location>
        <begin position="317"/>
        <end position="361"/>
    </location>
</feature>
<dbReference type="OrthoDB" id="9451284at2759"/>
<evidence type="ECO:0000313" key="15">
    <source>
        <dbReference type="RefSeq" id="XP_028276420.1"/>
    </source>
</evidence>
<keyword evidence="4" id="KW-0479">Metal-binding</keyword>
<dbReference type="GO" id="GO:0004519">
    <property type="term" value="F:endonuclease activity"/>
    <property type="evidence" value="ECO:0007669"/>
    <property type="project" value="UniProtKB-KW"/>
</dbReference>
<protein>
    <submittedName>
        <fullName evidence="15">Mucin-3A-like</fullName>
    </submittedName>
</protein>
<dbReference type="GeneID" id="114445514"/>
<evidence type="ECO:0000256" key="7">
    <source>
        <dbReference type="ARBA" id="ARBA00022908"/>
    </source>
</evidence>
<feature type="compositionally biased region" description="Polar residues" evidence="10">
    <location>
        <begin position="168"/>
        <end position="178"/>
    </location>
</feature>
<feature type="domain" description="Integrase-type" evidence="13">
    <location>
        <begin position="202"/>
        <end position="261"/>
    </location>
</feature>
<gene>
    <name evidence="15" type="primary">LOC114445514</name>
</gene>
<keyword evidence="6" id="KW-0378">Hydrolase</keyword>
<dbReference type="InParanoid" id="A0A6P7JHV6"/>
<feature type="region of interest" description="Disordered" evidence="10">
    <location>
        <begin position="261"/>
        <end position="361"/>
    </location>
</feature>
<sequence>MAITFTSLVFICLLPITASAPVTAVSSLNDTAATMALENLATNKTSRTTSLQITETAATPTNPTSSMASTTEVPLTVITSTTVVRSRQTSNPTKPPTSALSSSTQSQGTGNVSSSQFPLTNSLQSTTLVSISTTSTKTTKVTCTSQVTGGGVVTHSTSLDKTSLTTSAQKSNKPSENKVTNHGKVVAALIGGALVVMMVGFLLIYIKKQKMQKQQVTTTDWAGPSPFLEHGGDSGQVSLRSSNRISLSSFLPQRLSKRLSRLPETDEELEDLTPGTTFGGKHQESSTFCQEVDGTGSNGTAAVDAEKTNTEDGVGTLENSETQINNSLSTKNSGEVSNLNQDNSETVENASTQNNKGLGQP</sequence>
<keyword evidence="1" id="KW-0808">Transferase</keyword>
<dbReference type="AlphaFoldDB" id="A0A6P7JHV6"/>
<feature type="signal peptide" evidence="12">
    <location>
        <begin position="1"/>
        <end position="19"/>
    </location>
</feature>